<protein>
    <submittedName>
        <fullName evidence="2">Uncharacterized protein</fullName>
    </submittedName>
</protein>
<comment type="caution">
    <text evidence="2">The sequence shown here is derived from an EMBL/GenBank/DDBJ whole genome shotgun (WGS) entry which is preliminary data.</text>
</comment>
<name>A0A939P9U6_9ACTN</name>
<dbReference type="RefSeq" id="WP_208256338.1">
    <property type="nucleotide sequence ID" value="NZ_JAGEOJ010000006.1"/>
</dbReference>
<feature type="compositionally biased region" description="Low complexity" evidence="1">
    <location>
        <begin position="424"/>
        <end position="446"/>
    </location>
</feature>
<accession>A0A939P9U6</accession>
<organism evidence="2 3">
    <name type="scientific">Actinomadura barringtoniae</name>
    <dbReference type="NCBI Taxonomy" id="1427535"/>
    <lineage>
        <taxon>Bacteria</taxon>
        <taxon>Bacillati</taxon>
        <taxon>Actinomycetota</taxon>
        <taxon>Actinomycetes</taxon>
        <taxon>Streptosporangiales</taxon>
        <taxon>Thermomonosporaceae</taxon>
        <taxon>Actinomadura</taxon>
    </lineage>
</organism>
<proteinExistence type="predicted"/>
<keyword evidence="3" id="KW-1185">Reference proteome</keyword>
<feature type="region of interest" description="Disordered" evidence="1">
    <location>
        <begin position="413"/>
        <end position="447"/>
    </location>
</feature>
<gene>
    <name evidence="2" type="ORF">J4573_16360</name>
</gene>
<dbReference type="AlphaFoldDB" id="A0A939P9U6"/>
<dbReference type="Proteomes" id="UP000669179">
    <property type="component" value="Unassembled WGS sequence"/>
</dbReference>
<dbReference type="EMBL" id="JAGEOJ010000006">
    <property type="protein sequence ID" value="MBO2448676.1"/>
    <property type="molecule type" value="Genomic_DNA"/>
</dbReference>
<reference evidence="2" key="1">
    <citation type="submission" date="2021-03" db="EMBL/GenBank/DDBJ databases">
        <authorList>
            <person name="Kanchanasin P."/>
            <person name="Saeng-In P."/>
            <person name="Phongsopitanun W."/>
            <person name="Yuki M."/>
            <person name="Kudo T."/>
            <person name="Ohkuma M."/>
            <person name="Tanasupawat S."/>
        </authorList>
    </citation>
    <scope>NUCLEOTIDE SEQUENCE</scope>
    <source>
        <strain evidence="2">GKU 128</strain>
    </source>
</reference>
<evidence type="ECO:0000313" key="3">
    <source>
        <dbReference type="Proteomes" id="UP000669179"/>
    </source>
</evidence>
<sequence length="760" mass="80118">MTVPAVTASEHLAEAKKLTALAKIIAQGGADPDDPHGSPIVDLDPDDLMGQYAAFSQAINDSRAEFKALQGSDLLHSDDATIAYQDLLSTAEAYLWNLDNKDLQKLATAHGFEHPELAGGFNGHPALEYWLNPAVPADSDIKAKIQAKAAERFGAAAASAEGVWQATPQEFAAACSDTLAQADSLKHSAEAGADKPEQIEQLLAAENKVFTATGPGLPSDADQIKADVREKVTGALLKSQLPGVYDLAKTEQATGKLTLDESVLLSPMETVALLRSSTPAVEAESLKHTAVQRGADAKALILSHTDLVSFTGSPVGGFVPPPLTGKKESWDELGCYAYVAGSYANAHNAVEAWKHLSPNISSLSHPPASEMTAGFDGWATAQKLAHLRKAAAHLGMPDAGTATRAHISNWISSGWGPPTGHAVPPTATTTKPTTTTKASTTKPTSPGGFIAEHRALVAALNQAKATAADVPSRPAVTEIASWTFGPGKAAHLGGGHSKFLHQAPDGSTWLFKPDKSFGGARAHAEAAASRAFHTAGIPSVPVYVKTLGGKTGSVQPLISNAHELPDAPGSWSQADVDAMVRFHVAAWMVGDHDGKSDNVLRTPSGGLVPIDQGQAFKFWGQDRLALDYHPNKSYGSARPVYQRAYDAQLRGKLGEGVKINPAAAHPVIKAFEAVPDGEWRRMLHDTAHYGAKQGVAWVPAMRKHAAQSLGIPAQKVSNEQVAEAFLDHAVERKHGLRQAFADFFAEQVHLSSGAHLKDGA</sequence>
<evidence type="ECO:0000313" key="2">
    <source>
        <dbReference type="EMBL" id="MBO2448676.1"/>
    </source>
</evidence>
<evidence type="ECO:0000256" key="1">
    <source>
        <dbReference type="SAM" id="MobiDB-lite"/>
    </source>
</evidence>